<name>A0ABQ5C6G4_9ASTR</name>
<feature type="compositionally biased region" description="Gly residues" evidence="1">
    <location>
        <begin position="297"/>
        <end position="348"/>
    </location>
</feature>
<evidence type="ECO:0000259" key="2">
    <source>
        <dbReference type="Pfam" id="PF26130"/>
    </source>
</evidence>
<dbReference type="InterPro" id="IPR058594">
    <property type="entry name" value="PB1-like_dom_pln"/>
</dbReference>
<feature type="region of interest" description="Disordered" evidence="1">
    <location>
        <begin position="260"/>
        <end position="359"/>
    </location>
</feature>
<evidence type="ECO:0000256" key="1">
    <source>
        <dbReference type="SAM" id="MobiDB-lite"/>
    </source>
</evidence>
<dbReference type="EMBL" id="BQNB010013835">
    <property type="protein sequence ID" value="GJT20804.1"/>
    <property type="molecule type" value="Genomic_DNA"/>
</dbReference>
<reference evidence="3" key="1">
    <citation type="journal article" date="2022" name="Int. J. Mol. Sci.">
        <title>Draft Genome of Tanacetum Coccineum: Genomic Comparison of Closely Related Tanacetum-Family Plants.</title>
        <authorList>
            <person name="Yamashiro T."/>
            <person name="Shiraishi A."/>
            <person name="Nakayama K."/>
            <person name="Satake H."/>
        </authorList>
    </citation>
    <scope>NUCLEOTIDE SEQUENCE</scope>
</reference>
<organism evidence="3 4">
    <name type="scientific">Tanacetum coccineum</name>
    <dbReference type="NCBI Taxonomy" id="301880"/>
    <lineage>
        <taxon>Eukaryota</taxon>
        <taxon>Viridiplantae</taxon>
        <taxon>Streptophyta</taxon>
        <taxon>Embryophyta</taxon>
        <taxon>Tracheophyta</taxon>
        <taxon>Spermatophyta</taxon>
        <taxon>Magnoliopsida</taxon>
        <taxon>eudicotyledons</taxon>
        <taxon>Gunneridae</taxon>
        <taxon>Pentapetalae</taxon>
        <taxon>asterids</taxon>
        <taxon>campanulids</taxon>
        <taxon>Asterales</taxon>
        <taxon>Asteraceae</taxon>
        <taxon>Asteroideae</taxon>
        <taxon>Anthemideae</taxon>
        <taxon>Anthemidinae</taxon>
        <taxon>Tanacetum</taxon>
    </lineage>
</organism>
<evidence type="ECO:0000313" key="4">
    <source>
        <dbReference type="Proteomes" id="UP001151760"/>
    </source>
</evidence>
<sequence length="359" mass="40054">MGDLNVTLHHDGVFVPNPLKYVCGFLKILNDIRFEEMQIGELFEIINRLVLNNVKHIYYCLPDNTLTRGIRKLKKDIDMVEFIRIGYENDKQMDLFIEHDVYDVLEYTANDNLVVKGKSYPVYDPEECWKENKPVLGMRNDSESLLVYCGRDTSIGRCASKKKLRKIQEKDKEKGKGEMGEKDKEKGKGKLGEKDEENGKGKMMWKASPNTPPLPPIIQKMSGRPRKKRVRHPTENDYEVSKVGRQMTCQLCYKTGHNKQTYTAEKQPKPQKSGKPPKPPSYKQFSKHVKGGRSVVRGGGSVVRGGGSNMGRGGGNVGRGGGSSNKRGGGSVGRGGGSSSKRGGGSVGRGSRVKYGRRW</sequence>
<evidence type="ECO:0000313" key="3">
    <source>
        <dbReference type="EMBL" id="GJT20804.1"/>
    </source>
</evidence>
<dbReference type="Proteomes" id="UP001151760">
    <property type="component" value="Unassembled WGS sequence"/>
</dbReference>
<feature type="compositionally biased region" description="Basic and acidic residues" evidence="1">
    <location>
        <begin position="166"/>
        <end position="200"/>
    </location>
</feature>
<protein>
    <recommendedName>
        <fullName evidence="2">PB1-like domain-containing protein</fullName>
    </recommendedName>
</protein>
<feature type="compositionally biased region" description="Basic and acidic residues" evidence="1">
    <location>
        <begin position="232"/>
        <end position="242"/>
    </location>
</feature>
<dbReference type="Pfam" id="PF26130">
    <property type="entry name" value="PB1-like"/>
    <property type="match status" value="1"/>
</dbReference>
<accession>A0ABQ5C6G4</accession>
<feature type="domain" description="PB1-like" evidence="2">
    <location>
        <begin position="4"/>
        <end position="99"/>
    </location>
</feature>
<comment type="caution">
    <text evidence="3">The sequence shown here is derived from an EMBL/GenBank/DDBJ whole genome shotgun (WGS) entry which is preliminary data.</text>
</comment>
<keyword evidence="4" id="KW-1185">Reference proteome</keyword>
<feature type="region of interest" description="Disordered" evidence="1">
    <location>
        <begin position="163"/>
        <end position="243"/>
    </location>
</feature>
<gene>
    <name evidence="3" type="ORF">Tco_0890741</name>
</gene>
<reference evidence="3" key="2">
    <citation type="submission" date="2022-01" db="EMBL/GenBank/DDBJ databases">
        <authorList>
            <person name="Yamashiro T."/>
            <person name="Shiraishi A."/>
            <person name="Satake H."/>
            <person name="Nakayama K."/>
        </authorList>
    </citation>
    <scope>NUCLEOTIDE SEQUENCE</scope>
</reference>
<proteinExistence type="predicted"/>